<proteinExistence type="predicted"/>
<dbReference type="PANTHER" id="PTHR11339:SF410">
    <property type="entry name" value="INTESTINAL MUCIN-LIKE PROTEIN"/>
    <property type="match status" value="1"/>
</dbReference>
<evidence type="ECO:0000259" key="3">
    <source>
        <dbReference type="PROSITE" id="PS51233"/>
    </source>
</evidence>
<evidence type="ECO:0000256" key="1">
    <source>
        <dbReference type="ARBA" id="ARBA00023157"/>
    </source>
</evidence>
<evidence type="ECO:0000313" key="4">
    <source>
        <dbReference type="EMBL" id="KAK7896327.1"/>
    </source>
</evidence>
<dbReference type="Pfam" id="PF00094">
    <property type="entry name" value="VWD"/>
    <property type="match status" value="1"/>
</dbReference>
<organism evidence="4 5">
    <name type="scientific">Mugilogobius chulae</name>
    <name type="common">yellowstripe goby</name>
    <dbReference type="NCBI Taxonomy" id="88201"/>
    <lineage>
        <taxon>Eukaryota</taxon>
        <taxon>Metazoa</taxon>
        <taxon>Chordata</taxon>
        <taxon>Craniata</taxon>
        <taxon>Vertebrata</taxon>
        <taxon>Euteleostomi</taxon>
        <taxon>Actinopterygii</taxon>
        <taxon>Neopterygii</taxon>
        <taxon>Teleostei</taxon>
        <taxon>Neoteleostei</taxon>
        <taxon>Acanthomorphata</taxon>
        <taxon>Gobiaria</taxon>
        <taxon>Gobiiformes</taxon>
        <taxon>Gobioidei</taxon>
        <taxon>Gobiidae</taxon>
        <taxon>Gobionellinae</taxon>
        <taxon>Mugilogobius</taxon>
    </lineage>
</organism>
<keyword evidence="5" id="KW-1185">Reference proteome</keyword>
<dbReference type="EMBL" id="JBBPFD010000015">
    <property type="protein sequence ID" value="KAK7896327.1"/>
    <property type="molecule type" value="Genomic_DNA"/>
</dbReference>
<dbReference type="InterPro" id="IPR001846">
    <property type="entry name" value="VWF_type-D"/>
</dbReference>
<dbReference type="InterPro" id="IPR050780">
    <property type="entry name" value="Mucin_vWF_Thrombospondin_sf"/>
</dbReference>
<dbReference type="Proteomes" id="UP001460270">
    <property type="component" value="Unassembled WGS sequence"/>
</dbReference>
<evidence type="ECO:0000256" key="2">
    <source>
        <dbReference type="ARBA" id="ARBA00023180"/>
    </source>
</evidence>
<keyword evidence="1" id="KW-1015">Disulfide bond</keyword>
<dbReference type="AlphaFoldDB" id="A0AAW0NLS7"/>
<keyword evidence="2" id="KW-0325">Glycoprotein</keyword>
<reference evidence="5" key="1">
    <citation type="submission" date="2024-04" db="EMBL/GenBank/DDBJ databases">
        <title>Salinicola lusitanus LLJ914,a marine bacterium isolated from the Okinawa Trough.</title>
        <authorList>
            <person name="Li J."/>
        </authorList>
    </citation>
    <scope>NUCLEOTIDE SEQUENCE [LARGE SCALE GENOMIC DNA]</scope>
</reference>
<dbReference type="PANTHER" id="PTHR11339">
    <property type="entry name" value="EXTRACELLULAR MATRIX GLYCOPROTEIN RELATED"/>
    <property type="match status" value="1"/>
</dbReference>
<gene>
    <name evidence="4" type="ORF">WMY93_021652</name>
</gene>
<evidence type="ECO:0000313" key="5">
    <source>
        <dbReference type="Proteomes" id="UP001460270"/>
    </source>
</evidence>
<protein>
    <recommendedName>
        <fullName evidence="3">VWFD domain-containing protein</fullName>
    </recommendedName>
</protein>
<accession>A0AAW0NLS7</accession>
<sequence length="353" mass="38636">MMPTTSSAGPPPTECPPCVNRKTKQTWPCGSTWKEDCNNVTCAGGVLQLSPVPCPEYSHPNCPRGLAVNVSDGCCERPFCDCRCELYGDPHYISFQGVTFDFFDACTYVLVEEQSPQYNLTIAVDNFYCIPGLEASCVKGVIVKYKGNTATLTIDSLTVQASLNNVLIPVPFEEFGMRFESTGYVTTLVLPEIRSYVSLTPRFSLIVNLAMENFVNNTQGQCGVCGGGSCIRRGGHIENDKCCDKTAYDWVYEDPQKPKCASAPKNLPCDSPTPSPTPCINSKCELLRQPLFAECRDNVDLSLIIKNCEFDSCGSAFPCSSWRKLQTSVKNMVSVLSGESTLMEVAAQSVQKD</sequence>
<dbReference type="PROSITE" id="PS51233">
    <property type="entry name" value="VWFD"/>
    <property type="match status" value="1"/>
</dbReference>
<dbReference type="SMART" id="SM00216">
    <property type="entry name" value="VWD"/>
    <property type="match status" value="1"/>
</dbReference>
<name>A0AAW0NLS7_9GOBI</name>
<feature type="domain" description="VWFD" evidence="3">
    <location>
        <begin position="82"/>
        <end position="261"/>
    </location>
</feature>
<comment type="caution">
    <text evidence="4">The sequence shown here is derived from an EMBL/GenBank/DDBJ whole genome shotgun (WGS) entry which is preliminary data.</text>
</comment>